<accession>D4CXK8</accession>
<gene>
    <name evidence="1" type="ORF">FUSPEROL_02169</name>
</gene>
<dbReference type="EMBL" id="ACJY01000099">
    <property type="protein sequence ID" value="EFE86128.1"/>
    <property type="molecule type" value="Genomic_DNA"/>
</dbReference>
<dbReference type="HOGENOM" id="CLU_648529_0_0_0"/>
<reference evidence="1 2" key="1">
    <citation type="submission" date="2010-02" db="EMBL/GenBank/DDBJ databases">
        <authorList>
            <person name="Weinstock G."/>
            <person name="Sodergren E."/>
            <person name="Clifton S."/>
            <person name="Fulton L."/>
            <person name="Fulton B."/>
            <person name="Courtney L."/>
            <person name="Fronick C."/>
            <person name="Harrison M."/>
            <person name="Strong C."/>
            <person name="Farmer C."/>
            <person name="Delahaunty K."/>
            <person name="Markovic C."/>
            <person name="Hall O."/>
            <person name="Minx P."/>
            <person name="Tomlinson C."/>
            <person name="Mitreva M."/>
            <person name="Nelson J."/>
            <person name="Hou S."/>
            <person name="Wollam A."/>
            <person name="Pepin K.H."/>
            <person name="Johnson M."/>
            <person name="Bhonagiri V."/>
            <person name="Zhang X."/>
            <person name="Suruliraj S."/>
            <person name="Warren W."/>
            <person name="Chinwalla A."/>
            <person name="Mardis E.R."/>
            <person name="Wilson R.K."/>
        </authorList>
    </citation>
    <scope>NUCLEOTIDE SEQUENCE [LARGE SCALE GENOMIC DNA]</scope>
    <source>
        <strain evidence="1 2">ATCC 33693</strain>
    </source>
</reference>
<dbReference type="Proteomes" id="UP000003748">
    <property type="component" value="Unassembled WGS sequence"/>
</dbReference>
<comment type="caution">
    <text evidence="1">The sequence shown here is derived from an EMBL/GenBank/DDBJ whole genome shotgun (WGS) entry which is preliminary data.</text>
</comment>
<organism evidence="1 2">
    <name type="scientific">Fusobacterium periodonticum ATCC 33693</name>
    <dbReference type="NCBI Taxonomy" id="546275"/>
    <lineage>
        <taxon>Bacteria</taxon>
        <taxon>Fusobacteriati</taxon>
        <taxon>Fusobacteriota</taxon>
        <taxon>Fusobacteriia</taxon>
        <taxon>Fusobacteriales</taxon>
        <taxon>Fusobacteriaceae</taxon>
        <taxon>Fusobacterium</taxon>
    </lineage>
</organism>
<name>D4CXK8_9FUSO</name>
<dbReference type="RefSeq" id="WP_005975001.1">
    <property type="nucleotide sequence ID" value="NZ_GG665898.1"/>
</dbReference>
<evidence type="ECO:0000313" key="2">
    <source>
        <dbReference type="Proteomes" id="UP000003748"/>
    </source>
</evidence>
<dbReference type="STRING" id="546275.FUSPEROL_02169"/>
<evidence type="ECO:0000313" key="1">
    <source>
        <dbReference type="EMBL" id="EFE86128.1"/>
    </source>
</evidence>
<dbReference type="AlphaFoldDB" id="D4CXK8"/>
<dbReference type="GeneID" id="78420340"/>
<protein>
    <submittedName>
        <fullName evidence="1">Uncharacterized protein</fullName>
    </submittedName>
</protein>
<proteinExistence type="predicted"/>
<sequence length="423" mass="51181">MFKNVPDGYNEAFGKIIEDFNFFMKNNIEIIKKENKNIENYKIKSSRKEYKIELYTKNMKIIFKDLSYISKYEIEGMYNENENFESNIKRCLFLLFLNIYYKRNEDFSHLRIKETKNHNSIFCIENKLFHFYYFYDKKSGHFLNNSNLINFFYVTSNFEKILYVTNKTKTFYKLKKNIKNIIDFFINEKVENIIKLNFKNKTIFYNIKSNSFSNFDDDFESFHGDLTFIKNNIKELNIEPGNIRAIYYSKNKNIERLKYYVNEVIYLKNKKINFLSNSKIVYNNKEYYGYFIKDGVILYDENVNEIKIDISDILEKNSSNLILTNGNKILKIQNNTGLSLKRYEELKGEIFYQFYNFNKKICFVNFNNNYNLIGLFLNCEFFVIKKDSKLIQGKNNKKIYKNLMNNYNELIKENRKNNLLINL</sequence>